<accession>A2FVD0</accession>
<proteinExistence type="predicted"/>
<reference evidence="1" key="2">
    <citation type="journal article" date="2007" name="Science">
        <title>Draft genome sequence of the sexually transmitted pathogen Trichomonas vaginalis.</title>
        <authorList>
            <person name="Carlton J.M."/>
            <person name="Hirt R.P."/>
            <person name="Silva J.C."/>
            <person name="Delcher A.L."/>
            <person name="Schatz M."/>
            <person name="Zhao Q."/>
            <person name="Wortman J.R."/>
            <person name="Bidwell S.L."/>
            <person name="Alsmark U.C.M."/>
            <person name="Besteiro S."/>
            <person name="Sicheritz-Ponten T."/>
            <person name="Noel C.J."/>
            <person name="Dacks J.B."/>
            <person name="Foster P.G."/>
            <person name="Simillion C."/>
            <person name="Van de Peer Y."/>
            <person name="Miranda-Saavedra D."/>
            <person name="Barton G.J."/>
            <person name="Westrop G.D."/>
            <person name="Mueller S."/>
            <person name="Dessi D."/>
            <person name="Fiori P.L."/>
            <person name="Ren Q."/>
            <person name="Paulsen I."/>
            <person name="Zhang H."/>
            <person name="Bastida-Corcuera F.D."/>
            <person name="Simoes-Barbosa A."/>
            <person name="Brown M.T."/>
            <person name="Hayes R.D."/>
            <person name="Mukherjee M."/>
            <person name="Okumura C.Y."/>
            <person name="Schneider R."/>
            <person name="Smith A.J."/>
            <person name="Vanacova S."/>
            <person name="Villalvazo M."/>
            <person name="Haas B.J."/>
            <person name="Pertea M."/>
            <person name="Feldblyum T.V."/>
            <person name="Utterback T.R."/>
            <person name="Shu C.L."/>
            <person name="Osoegawa K."/>
            <person name="de Jong P.J."/>
            <person name="Hrdy I."/>
            <person name="Horvathova L."/>
            <person name="Zubacova Z."/>
            <person name="Dolezal P."/>
            <person name="Malik S.B."/>
            <person name="Logsdon J.M. Jr."/>
            <person name="Henze K."/>
            <person name="Gupta A."/>
            <person name="Wang C.C."/>
            <person name="Dunne R.L."/>
            <person name="Upcroft J.A."/>
            <person name="Upcroft P."/>
            <person name="White O."/>
            <person name="Salzberg S.L."/>
            <person name="Tang P."/>
            <person name="Chiu C.-H."/>
            <person name="Lee Y.-S."/>
            <person name="Embley T.M."/>
            <person name="Coombs G.H."/>
            <person name="Mottram J.C."/>
            <person name="Tachezy J."/>
            <person name="Fraser-Liggett C.M."/>
            <person name="Johnson P.J."/>
        </authorList>
    </citation>
    <scope>NUCLEOTIDE SEQUENCE [LARGE SCALE GENOMIC DNA]</scope>
    <source>
        <strain evidence="1">G3</strain>
    </source>
</reference>
<keyword evidence="2" id="KW-1185">Reference proteome</keyword>
<reference evidence="1" key="1">
    <citation type="submission" date="2006-10" db="EMBL/GenBank/DDBJ databases">
        <authorList>
            <person name="Amadeo P."/>
            <person name="Zhao Q."/>
            <person name="Wortman J."/>
            <person name="Fraser-Liggett C."/>
            <person name="Carlton J."/>
        </authorList>
    </citation>
    <scope>NUCLEOTIDE SEQUENCE</scope>
    <source>
        <strain evidence="1">G3</strain>
    </source>
</reference>
<dbReference type="VEuPathDB" id="TrichDB:TVAGG3_0403520"/>
<sequence>MLDILKALDVNMSADDRLELLGNHIEKFKETLVELQNITKEWPRLPSDSPQDKVDINFKQYYQAYDSLKVLLSPSDDGFKELTQLKNNVNSARDELKFALKNKSMVGIQSCLDKAKRLQDLLQQQRVKECQYIEILIHRWRTAALTFAGDLNTK</sequence>
<dbReference type="RefSeq" id="XP_001304063.1">
    <property type="nucleotide sequence ID" value="XM_001304062.1"/>
</dbReference>
<dbReference type="AlphaFoldDB" id="A2FVD0"/>
<dbReference type="KEGG" id="tva:4748826"/>
<dbReference type="Proteomes" id="UP000001542">
    <property type="component" value="Unassembled WGS sequence"/>
</dbReference>
<dbReference type="EMBL" id="DS114056">
    <property type="protein sequence ID" value="EAX91133.1"/>
    <property type="molecule type" value="Genomic_DNA"/>
</dbReference>
<organism evidence="1 2">
    <name type="scientific">Trichomonas vaginalis (strain ATCC PRA-98 / G3)</name>
    <dbReference type="NCBI Taxonomy" id="412133"/>
    <lineage>
        <taxon>Eukaryota</taxon>
        <taxon>Metamonada</taxon>
        <taxon>Parabasalia</taxon>
        <taxon>Trichomonadida</taxon>
        <taxon>Trichomonadidae</taxon>
        <taxon>Trichomonas</taxon>
    </lineage>
</organism>
<dbReference type="VEuPathDB" id="TrichDB:TVAG_147800"/>
<protein>
    <submittedName>
        <fullName evidence="1">Uncharacterized protein</fullName>
    </submittedName>
</protein>
<dbReference type="InParanoid" id="A2FVD0"/>
<evidence type="ECO:0000313" key="1">
    <source>
        <dbReference type="EMBL" id="EAX91133.1"/>
    </source>
</evidence>
<gene>
    <name evidence="1" type="ORF">TVAG_147800</name>
</gene>
<dbReference type="SMR" id="A2FVD0"/>
<name>A2FVD0_TRIV3</name>
<evidence type="ECO:0000313" key="2">
    <source>
        <dbReference type="Proteomes" id="UP000001542"/>
    </source>
</evidence>